<keyword evidence="1 6" id="KW-0378">Hydrolase</keyword>
<dbReference type="GO" id="GO:0004561">
    <property type="term" value="F:alpha-N-acetylglucosaminidase activity"/>
    <property type="evidence" value="ECO:0007669"/>
    <property type="project" value="UniProtKB-EC"/>
</dbReference>
<keyword evidence="7" id="KW-1185">Reference proteome</keyword>
<dbReference type="PANTHER" id="PTHR12872:SF1">
    <property type="entry name" value="ALPHA-N-ACETYLGLUCOSAMINIDASE"/>
    <property type="match status" value="1"/>
</dbReference>
<dbReference type="EC" id="3.2.1.50" evidence="6"/>
<accession>A0A7W7RMR2</accession>
<comment type="caution">
    <text evidence="6">The sequence shown here is derived from an EMBL/GenBank/DDBJ whole genome shotgun (WGS) entry which is preliminary data.</text>
</comment>
<dbReference type="AlphaFoldDB" id="A0A7W7RMR2"/>
<evidence type="ECO:0000256" key="2">
    <source>
        <dbReference type="SAM" id="MobiDB-lite"/>
    </source>
</evidence>
<reference evidence="6 7" key="1">
    <citation type="submission" date="2020-08" db="EMBL/GenBank/DDBJ databases">
        <title>Sequencing the genomes of 1000 actinobacteria strains.</title>
        <authorList>
            <person name="Klenk H.-P."/>
        </authorList>
    </citation>
    <scope>NUCLEOTIDE SEQUENCE [LARGE SCALE GENOMIC DNA]</scope>
    <source>
        <strain evidence="6 7">DSM 102030</strain>
    </source>
</reference>
<dbReference type="InterPro" id="IPR007781">
    <property type="entry name" value="NAGLU"/>
</dbReference>
<dbReference type="RefSeq" id="WP_184582830.1">
    <property type="nucleotide sequence ID" value="NZ_JACHJT010000001.1"/>
</dbReference>
<feature type="compositionally biased region" description="Basic and acidic residues" evidence="2">
    <location>
        <begin position="1"/>
        <end position="14"/>
    </location>
</feature>
<dbReference type="InterPro" id="IPR024240">
    <property type="entry name" value="NAGLU_N"/>
</dbReference>
<feature type="region of interest" description="Disordered" evidence="2">
    <location>
        <begin position="487"/>
        <end position="517"/>
    </location>
</feature>
<dbReference type="Gene3D" id="1.20.120.670">
    <property type="entry name" value="N-acetyl-b-d-glucoasminidase"/>
    <property type="match status" value="1"/>
</dbReference>
<dbReference type="Pfam" id="PF12971">
    <property type="entry name" value="NAGLU_N"/>
    <property type="match status" value="1"/>
</dbReference>
<dbReference type="Pfam" id="PF12972">
    <property type="entry name" value="NAGLU_C"/>
    <property type="match status" value="1"/>
</dbReference>
<proteinExistence type="predicted"/>
<dbReference type="InterPro" id="IPR024732">
    <property type="entry name" value="NAGLU_C"/>
</dbReference>
<keyword evidence="6" id="KW-0326">Glycosidase</keyword>
<name>A0A7W7RMR2_9ACTN</name>
<dbReference type="Gene3D" id="3.30.379.10">
    <property type="entry name" value="Chitobiase/beta-hexosaminidase domain 2-like"/>
    <property type="match status" value="1"/>
</dbReference>
<feature type="compositionally biased region" description="Pro residues" evidence="2">
    <location>
        <begin position="500"/>
        <end position="511"/>
    </location>
</feature>
<feature type="region of interest" description="Disordered" evidence="2">
    <location>
        <begin position="1"/>
        <end position="25"/>
    </location>
</feature>
<feature type="domain" description="Alpha-N-acetylglucosaminidase tim-barrel" evidence="3">
    <location>
        <begin position="119"/>
        <end position="442"/>
    </location>
</feature>
<evidence type="ECO:0000313" key="6">
    <source>
        <dbReference type="EMBL" id="MBB4934627.1"/>
    </source>
</evidence>
<dbReference type="EMBL" id="JACHJT010000001">
    <property type="protein sequence ID" value="MBB4934627.1"/>
    <property type="molecule type" value="Genomic_DNA"/>
</dbReference>
<evidence type="ECO:0000313" key="7">
    <source>
        <dbReference type="Proteomes" id="UP000523007"/>
    </source>
</evidence>
<protein>
    <submittedName>
        <fullName evidence="6">Alpha-N-acetylglucosaminidase</fullName>
        <ecNumber evidence="6">3.2.1.50</ecNumber>
    </submittedName>
</protein>
<gene>
    <name evidence="6" type="ORF">F4561_005447</name>
</gene>
<sequence>MPESDRSRATERAADQGGGAGGELHGVPGLLRRLLGARDDEFALVSLPPDGTGDTFEVETAGPRVELRGTSPVAQASALRWYLANACGSDVSWDTRTVIPPARLPRVPRVRRTTPFRYRYRFNFCVFSYTTAFWGWPEWEREIDWMALHGINLPLAITGHEAAWQAVYRQLGMADDDVRTFLGGPAYLPFTWMGCTQGWGGPLPQSWIDAHEALGRRIVERERELGMRPVQQAFAGHVPPEIGGGHPREWFGFQTRLLDPRDPRFRRIGELFVTEQTRRFGTDHIYAADPFIETTPPASDPDELAGIGRAVHESMAGADPEAVWVLQSWPFNYRGAFWTPERISALLGAVSEDRMLLLDLWAEQRPMWRETSAFHGKPWVWCALPNFGGRPGMHGKLPRAAGDLADALDDPDRGRLRGLGQAMEDTTNDPAVYEFLADLVWRDSATADPDQWVRGYARRRYGRRLPEAEQAWSALLRTVYGNRRSGRPPASIVIDRPVAPGEPGPTGPPQPRTGRPEWEPAGLVDAWHLLLAAATPESAGGPYGRDLVDVSQQVLALLARVRHGRVLRAYNEGGAAETRRSADAFLEVLRDLDTLLATRREYLLGPWIDRARTWGDTPEERRLLEWNARRIITVWGPRDSPLRDYAGRHWSGLVADYHLARWRIWSDHLTHALSTGTSVDPAALNRELTDSEEAWCAAEERYPDHTQGDTVQVAQRLLATYDNDVAALAERGRALL</sequence>
<feature type="domain" description="Alpha-N-acetylglucosaminidase N-terminal" evidence="4">
    <location>
        <begin position="27"/>
        <end position="105"/>
    </location>
</feature>
<dbReference type="Gene3D" id="3.20.20.80">
    <property type="entry name" value="Glycosidases"/>
    <property type="match status" value="1"/>
</dbReference>
<dbReference type="PANTHER" id="PTHR12872">
    <property type="entry name" value="ALPHA-N-ACETYLGLUCOSAMINIDASE"/>
    <property type="match status" value="1"/>
</dbReference>
<evidence type="ECO:0000259" key="3">
    <source>
        <dbReference type="Pfam" id="PF05089"/>
    </source>
</evidence>
<dbReference type="Proteomes" id="UP000523007">
    <property type="component" value="Unassembled WGS sequence"/>
</dbReference>
<dbReference type="InterPro" id="IPR029018">
    <property type="entry name" value="Hex-like_dom2"/>
</dbReference>
<dbReference type="Pfam" id="PF05089">
    <property type="entry name" value="NAGLU"/>
    <property type="match status" value="1"/>
</dbReference>
<evidence type="ECO:0000259" key="4">
    <source>
        <dbReference type="Pfam" id="PF12971"/>
    </source>
</evidence>
<feature type="domain" description="Alpha-N-acetylglucosaminidase C-terminal" evidence="5">
    <location>
        <begin position="452"/>
        <end position="718"/>
    </location>
</feature>
<dbReference type="InterPro" id="IPR024733">
    <property type="entry name" value="NAGLU_tim-barrel"/>
</dbReference>
<evidence type="ECO:0000256" key="1">
    <source>
        <dbReference type="ARBA" id="ARBA00022801"/>
    </source>
</evidence>
<evidence type="ECO:0000259" key="5">
    <source>
        <dbReference type="Pfam" id="PF12972"/>
    </source>
</evidence>
<organism evidence="6 7">
    <name type="scientific">Lipingzhangella halophila</name>
    <dbReference type="NCBI Taxonomy" id="1783352"/>
    <lineage>
        <taxon>Bacteria</taxon>
        <taxon>Bacillati</taxon>
        <taxon>Actinomycetota</taxon>
        <taxon>Actinomycetes</taxon>
        <taxon>Streptosporangiales</taxon>
        <taxon>Nocardiopsidaceae</taxon>
        <taxon>Lipingzhangella</taxon>
    </lineage>
</organism>
<dbReference type="GO" id="GO:0005975">
    <property type="term" value="P:carbohydrate metabolic process"/>
    <property type="evidence" value="ECO:0007669"/>
    <property type="project" value="UniProtKB-ARBA"/>
</dbReference>